<organism evidence="1 2">
    <name type="scientific">Pseudorhizobium tarimense</name>
    <dbReference type="NCBI Taxonomy" id="1079109"/>
    <lineage>
        <taxon>Bacteria</taxon>
        <taxon>Pseudomonadati</taxon>
        <taxon>Pseudomonadota</taxon>
        <taxon>Alphaproteobacteria</taxon>
        <taxon>Hyphomicrobiales</taxon>
        <taxon>Rhizobiaceae</taxon>
        <taxon>Rhizobium/Agrobacterium group</taxon>
        <taxon>Pseudorhizobium</taxon>
    </lineage>
</organism>
<dbReference type="Proteomes" id="UP001549031">
    <property type="component" value="Unassembled WGS sequence"/>
</dbReference>
<keyword evidence="2" id="KW-1185">Reference proteome</keyword>
<gene>
    <name evidence="1" type="ORF">ABID21_000539</name>
</gene>
<evidence type="ECO:0000313" key="1">
    <source>
        <dbReference type="EMBL" id="MET3584444.1"/>
    </source>
</evidence>
<dbReference type="RefSeq" id="WP_247242660.1">
    <property type="nucleotide sequence ID" value="NZ_JALJRA010000002.1"/>
</dbReference>
<accession>A0ABV2H1N5</accession>
<proteinExistence type="predicted"/>
<sequence>MMLLRLRRPRLPRQVTAANRSIAQQEPSARRRAAPCLSRPRLENAILDGAVNARDAMPGGGHLTIETANAQIYDAYAIDHGIGAGQYVMVAVTDTGTGMAPDVIDCAFDRSSPPRPSARAPALA</sequence>
<evidence type="ECO:0000313" key="2">
    <source>
        <dbReference type="Proteomes" id="UP001549031"/>
    </source>
</evidence>
<comment type="caution">
    <text evidence="1">The sequence shown here is derived from an EMBL/GenBank/DDBJ whole genome shotgun (WGS) entry which is preliminary data.</text>
</comment>
<dbReference type="SUPFAM" id="SSF55874">
    <property type="entry name" value="ATPase domain of HSP90 chaperone/DNA topoisomerase II/histidine kinase"/>
    <property type="match status" value="1"/>
</dbReference>
<dbReference type="GO" id="GO:0016301">
    <property type="term" value="F:kinase activity"/>
    <property type="evidence" value="ECO:0007669"/>
    <property type="project" value="UniProtKB-KW"/>
</dbReference>
<dbReference type="Gene3D" id="3.30.565.10">
    <property type="entry name" value="Histidine kinase-like ATPase, C-terminal domain"/>
    <property type="match status" value="1"/>
</dbReference>
<keyword evidence="1" id="KW-0418">Kinase</keyword>
<dbReference type="InterPro" id="IPR036890">
    <property type="entry name" value="HATPase_C_sf"/>
</dbReference>
<protein>
    <submittedName>
        <fullName evidence="1">Signal transduction histidine kinase</fullName>
    </submittedName>
</protein>
<dbReference type="EMBL" id="JBEPLJ010000002">
    <property type="protein sequence ID" value="MET3584444.1"/>
    <property type="molecule type" value="Genomic_DNA"/>
</dbReference>
<name>A0ABV2H1N5_9HYPH</name>
<reference evidence="1 2" key="1">
    <citation type="submission" date="2024-06" db="EMBL/GenBank/DDBJ databases">
        <title>Genomic Encyclopedia of Type Strains, Phase IV (KMG-IV): sequencing the most valuable type-strain genomes for metagenomic binning, comparative biology and taxonomic classification.</title>
        <authorList>
            <person name="Goeker M."/>
        </authorList>
    </citation>
    <scope>NUCLEOTIDE SEQUENCE [LARGE SCALE GENOMIC DNA]</scope>
    <source>
        <strain evidence="1 2">DSM 105042</strain>
    </source>
</reference>
<keyword evidence="1" id="KW-0808">Transferase</keyword>